<sequence length="1223" mass="136077">MHLYQLTLQRSSAIYNAVHGNFSGTKLQEIAVSRGKVLELLRPDPNTGKVHPLFATEVFGVIRDLMAFRLTGGTKDYLAVGSDSGRIVILEYLPAKNCFEKVHQETFGKSGCRRIVPGQYLAADPKGRAIMIGAIEKQKFVYILNRDAQARLTISSPLEAHKSHNVVFHIVGIDVGFENPMFACLELDYEEADVDHTGEAAQAAQQTLTFYELDLGLNHVVRKYSEPLEEFANMLISVPGGNDGPSGVIVCSENYLTYKNFGDQRDIRCPIPRRKNDLDDNERSMIFVCTATYKTKSMFFFLVQSEQGDIFKVTLETEEDMVTEIRVKYFDTIPVASALCVLKTGFLFAASEFGNHALYQITHLGDDDEEPEFSSLMATELDEGETFFFHARDLQNLVLVDEMESLAPIMHCQVADLANEDTPQLYAACGRGPRSSLRVLRHGLEVSEMAVSELPGNPNSVWTVKKNSTDEQDAYIVVSFVNATLVLSIGETVEEVTDSGFLGTTPTLSCSLLGEDALLQIYPDGIRHIRSDRRVNEWKTPGKKNIIQCAVNERQIVIALTGNELVYFELDQSGQLNEYTERKEMSADVVCMALGPVHAGEQRSRFLAVGLIDNTVRIISLDPNDCLEPLSMQALPAAGESLCIIEMGGTEVGEKGTAGNAGGLFLNIGLANGVLLRTVLDSVTGDLSDTRIRYLGSKPVKLFNVKTYGCSSVLAMSSRTWLSYTYQSRFHLTPLSYESLEYASSFASEQCPEGIVAISSNTLRILALEKLGAVFNQVTTPLDFTPRKFVVDHKSHTLIMIETDHNAMTKTFKLDRKQRIAEEMVESCGDNDEARAAESQVAANFLNTDIPEIQFGAPKAGIGRWASIVRIMDPIRSETHHEIQLEQDEAAFSVCLTEFANQPGDRFVIVGCATKMVLNPHSSQSCSIHTYQLYQNDRGRMQLELLHKTPVDDIPGALCSFQGRLLVGVGRILRIYDLGKKKLLRKCENKKVSTFITGIDTIGYRIMVHDIQDSFHFLKYKRKDNQLVLFADDVNKRFLTCGCLVDYDTMAGADKFGNIFFVRLPADVKDDIEEDPTGVKALWDRGLLNGASQKADVVSVYHIGETALSLQKATLIPGGSESLVYTTVSGGIGMLVPFTSREDIDFFQHLEMHMRQDSPPLCGRDHLWFRSSFSSVKNCVDGDLCEQFNSLEYAKRKAIAEELDRTPAEVSKKLEDIRTRYAF</sequence>
<dbReference type="Proteomes" id="UP001652625">
    <property type="component" value="Chromosome 15"/>
</dbReference>
<evidence type="ECO:0000259" key="3">
    <source>
        <dbReference type="Pfam" id="PF03178"/>
    </source>
</evidence>
<protein>
    <submittedName>
        <fullName evidence="7">Splicing factor 3B subunit 3 isoform X2</fullName>
    </submittedName>
</protein>
<dbReference type="Gene3D" id="2.130.10.10">
    <property type="entry name" value="YVTN repeat-like/Quinoprotein amine dehydrogenase"/>
    <property type="match status" value="3"/>
</dbReference>
<dbReference type="GeneID" id="100199982"/>
<dbReference type="InterPro" id="IPR015943">
    <property type="entry name" value="WD40/YVTN_repeat-like_dom_sf"/>
</dbReference>
<evidence type="ECO:0000313" key="7">
    <source>
        <dbReference type="RefSeq" id="XP_065676216.1"/>
    </source>
</evidence>
<dbReference type="InterPro" id="IPR050358">
    <property type="entry name" value="RSE1/DDB1/CFT1"/>
</dbReference>
<dbReference type="Pfam" id="PF23726">
    <property type="entry name" value="Beta-prop_RSE1_2nd"/>
    <property type="match status" value="1"/>
</dbReference>
<evidence type="ECO:0000256" key="1">
    <source>
        <dbReference type="ARBA" id="ARBA00004123"/>
    </source>
</evidence>
<dbReference type="InterPro" id="IPR004871">
    <property type="entry name" value="RSE1/DDB1/CPSF1_C"/>
</dbReference>
<keyword evidence="2" id="KW-0539">Nucleus</keyword>
<dbReference type="RefSeq" id="XP_065676216.1">
    <property type="nucleotide sequence ID" value="XM_065820144.1"/>
</dbReference>
<reference evidence="7" key="1">
    <citation type="submission" date="2025-08" db="UniProtKB">
        <authorList>
            <consortium name="RefSeq"/>
        </authorList>
    </citation>
    <scope>IDENTIFICATION</scope>
</reference>
<evidence type="ECO:0000256" key="2">
    <source>
        <dbReference type="ARBA" id="ARBA00023242"/>
    </source>
</evidence>
<dbReference type="SUPFAM" id="SSF50978">
    <property type="entry name" value="WD40 repeat-like"/>
    <property type="match status" value="1"/>
</dbReference>
<dbReference type="PANTHER" id="PTHR10644">
    <property type="entry name" value="DNA REPAIR/RNA PROCESSING CPSF FAMILY"/>
    <property type="match status" value="1"/>
</dbReference>
<feature type="domain" description="RSE1/DDB1/CPSF1 second beta-propeller" evidence="5">
    <location>
        <begin position="447"/>
        <end position="767"/>
    </location>
</feature>
<dbReference type="InterPro" id="IPR036322">
    <property type="entry name" value="WD40_repeat_dom_sf"/>
</dbReference>
<dbReference type="Pfam" id="PF03178">
    <property type="entry name" value="CPSF_A"/>
    <property type="match status" value="1"/>
</dbReference>
<dbReference type="InterPro" id="IPR018846">
    <property type="entry name" value="Beta-prop_RSE1/DDB1/CPSF1_1st"/>
</dbReference>
<feature type="domain" description="RSE1/DDB1/CPSF1 C-terminal" evidence="3">
    <location>
        <begin position="867"/>
        <end position="1189"/>
    </location>
</feature>
<dbReference type="Pfam" id="PF10433">
    <property type="entry name" value="Beta-prop_RSE1_1st"/>
    <property type="match status" value="1"/>
</dbReference>
<evidence type="ECO:0000313" key="6">
    <source>
        <dbReference type="Proteomes" id="UP001652625"/>
    </source>
</evidence>
<gene>
    <name evidence="7" type="primary">LOC100199982</name>
</gene>
<name>A0ABM4DNR4_HYDVU</name>
<accession>A0ABM4DNR4</accession>
<evidence type="ECO:0000259" key="4">
    <source>
        <dbReference type="Pfam" id="PF10433"/>
    </source>
</evidence>
<evidence type="ECO:0000259" key="5">
    <source>
        <dbReference type="Pfam" id="PF23726"/>
    </source>
</evidence>
<comment type="subcellular location">
    <subcellularLocation>
        <location evidence="1">Nucleus</location>
    </subcellularLocation>
</comment>
<dbReference type="InterPro" id="IPR058543">
    <property type="entry name" value="Beta-prop_RSE1/DDB1/CPSF1_2nd"/>
</dbReference>
<organism evidence="6 7">
    <name type="scientific">Hydra vulgaris</name>
    <name type="common">Hydra</name>
    <name type="synonym">Hydra attenuata</name>
    <dbReference type="NCBI Taxonomy" id="6087"/>
    <lineage>
        <taxon>Eukaryota</taxon>
        <taxon>Metazoa</taxon>
        <taxon>Cnidaria</taxon>
        <taxon>Hydrozoa</taxon>
        <taxon>Hydroidolina</taxon>
        <taxon>Anthoathecata</taxon>
        <taxon>Aplanulata</taxon>
        <taxon>Hydridae</taxon>
        <taxon>Hydra</taxon>
    </lineage>
</organism>
<keyword evidence="6" id="KW-1185">Reference proteome</keyword>
<feature type="domain" description="RSE1/DDB1/CPSF1 first beta-propeller" evidence="4">
    <location>
        <begin position="14"/>
        <end position="403"/>
    </location>
</feature>
<proteinExistence type="predicted"/>